<sequence>MKRPLAHRLFGAWLALLVLTASVGLTVQRHTCRVSGQHSAHVVFSSPRHGCPPAVPAAGQHQSGKARLQKACCEFSAQHHKVDLPTAGLKALKLVPPALTAWLSDAVWPQAPAVRSVLAHADIWHASDTSPPARAGRMLLTFVCTLVV</sequence>
<accession>A0ABS0KVZ2</accession>
<evidence type="ECO:0008006" key="3">
    <source>
        <dbReference type="Google" id="ProtNLM"/>
    </source>
</evidence>
<protein>
    <recommendedName>
        <fullName evidence="3">DUF2946 domain-containing protein</fullName>
    </recommendedName>
</protein>
<keyword evidence="2" id="KW-1185">Reference proteome</keyword>
<reference evidence="1 2" key="1">
    <citation type="submission" date="2020-11" db="EMBL/GenBank/DDBJ databases">
        <title>Hymenobacter sp.</title>
        <authorList>
            <person name="Kim M.K."/>
        </authorList>
    </citation>
    <scope>NUCLEOTIDE SEQUENCE [LARGE SCALE GENOMIC DNA]</scope>
    <source>
        <strain evidence="1 2">BT594</strain>
    </source>
</reference>
<dbReference type="RefSeq" id="WP_196953093.1">
    <property type="nucleotide sequence ID" value="NZ_JADWYK010000001.1"/>
</dbReference>
<comment type="caution">
    <text evidence="1">The sequence shown here is derived from an EMBL/GenBank/DDBJ whole genome shotgun (WGS) entry which is preliminary data.</text>
</comment>
<evidence type="ECO:0000313" key="2">
    <source>
        <dbReference type="Proteomes" id="UP000601099"/>
    </source>
</evidence>
<gene>
    <name evidence="1" type="ORF">I5L79_00690</name>
</gene>
<evidence type="ECO:0000313" key="1">
    <source>
        <dbReference type="EMBL" id="MBG8552040.1"/>
    </source>
</evidence>
<dbReference type="Proteomes" id="UP000601099">
    <property type="component" value="Unassembled WGS sequence"/>
</dbReference>
<organism evidence="1 2">
    <name type="scientific">Hymenobacter guriensis</name>
    <dbReference type="NCBI Taxonomy" id="2793065"/>
    <lineage>
        <taxon>Bacteria</taxon>
        <taxon>Pseudomonadati</taxon>
        <taxon>Bacteroidota</taxon>
        <taxon>Cytophagia</taxon>
        <taxon>Cytophagales</taxon>
        <taxon>Hymenobacteraceae</taxon>
        <taxon>Hymenobacter</taxon>
    </lineage>
</organism>
<proteinExistence type="predicted"/>
<dbReference type="EMBL" id="JADWYK010000001">
    <property type="protein sequence ID" value="MBG8552040.1"/>
    <property type="molecule type" value="Genomic_DNA"/>
</dbReference>
<name>A0ABS0KVZ2_9BACT</name>